<comment type="similarity">
    <text evidence="2">Belongs to the methyl-accepting chemotaxis (MCP) protein family.</text>
</comment>
<keyword evidence="7" id="KW-1185">Reference proteome</keyword>
<evidence type="ECO:0000256" key="1">
    <source>
        <dbReference type="ARBA" id="ARBA00022500"/>
    </source>
</evidence>
<feature type="domain" description="HAMP" evidence="5">
    <location>
        <begin position="84"/>
        <end position="136"/>
    </location>
</feature>
<dbReference type="Pfam" id="PF00672">
    <property type="entry name" value="HAMP"/>
    <property type="match status" value="1"/>
</dbReference>
<dbReference type="Pfam" id="PF00015">
    <property type="entry name" value="MCPsignal"/>
    <property type="match status" value="1"/>
</dbReference>
<dbReference type="GO" id="GO:0006935">
    <property type="term" value="P:chemotaxis"/>
    <property type="evidence" value="ECO:0007669"/>
    <property type="project" value="UniProtKB-KW"/>
</dbReference>
<comment type="caution">
    <text evidence="6">The sequence shown here is derived from an EMBL/GenBank/DDBJ whole genome shotgun (WGS) entry which is preliminary data.</text>
</comment>
<dbReference type="InterPro" id="IPR051310">
    <property type="entry name" value="MCP_chemotaxis"/>
</dbReference>
<dbReference type="SUPFAM" id="SSF158472">
    <property type="entry name" value="HAMP domain-like"/>
    <property type="match status" value="1"/>
</dbReference>
<accession>A0A0B8ZFQ5</accession>
<dbReference type="SMART" id="SM00283">
    <property type="entry name" value="MA"/>
    <property type="match status" value="1"/>
</dbReference>
<dbReference type="Gene3D" id="1.10.287.950">
    <property type="entry name" value="Methyl-accepting chemotaxis protein"/>
    <property type="match status" value="1"/>
</dbReference>
<evidence type="ECO:0000259" key="4">
    <source>
        <dbReference type="PROSITE" id="PS50111"/>
    </source>
</evidence>
<dbReference type="SUPFAM" id="SSF58104">
    <property type="entry name" value="Methyl-accepting chemotaxis protein (MCP) signaling domain"/>
    <property type="match status" value="1"/>
</dbReference>
<dbReference type="PANTHER" id="PTHR43531:SF11">
    <property type="entry name" value="METHYL-ACCEPTING CHEMOTAXIS PROTEIN 3"/>
    <property type="match status" value="1"/>
</dbReference>
<reference evidence="6 7" key="1">
    <citation type="submission" date="2014-10" db="EMBL/GenBank/DDBJ databases">
        <title>Draft genome sequence of Novosphingobium subterraneum DSM 12447.</title>
        <authorList>
            <person name="Gan H.M."/>
            <person name="Gan H.Y."/>
            <person name="Savka M.A."/>
        </authorList>
    </citation>
    <scope>NUCLEOTIDE SEQUENCE [LARGE SCALE GENOMIC DNA]</scope>
    <source>
        <strain evidence="6 7">DSM 12447</strain>
    </source>
</reference>
<dbReference type="RefSeq" id="WP_156484059.1">
    <property type="nucleotide sequence ID" value="NZ_JRVC01000013.1"/>
</dbReference>
<evidence type="ECO:0000313" key="7">
    <source>
        <dbReference type="Proteomes" id="UP000031338"/>
    </source>
</evidence>
<dbReference type="InterPro" id="IPR003660">
    <property type="entry name" value="HAMP_dom"/>
</dbReference>
<evidence type="ECO:0000313" key="6">
    <source>
        <dbReference type="EMBL" id="KHS45105.1"/>
    </source>
</evidence>
<dbReference type="STRING" id="48936.NJ75_02694"/>
<name>A0A0B8ZFQ5_9SPHN</name>
<dbReference type="AlphaFoldDB" id="A0A0B8ZFQ5"/>
<dbReference type="InterPro" id="IPR004089">
    <property type="entry name" value="MCPsignal_dom"/>
</dbReference>
<keyword evidence="1" id="KW-0145">Chemotaxis</keyword>
<dbReference type="PATRIC" id="fig|48936.3.peg.2707"/>
<organism evidence="6 7">
    <name type="scientific">Novosphingobium subterraneum</name>
    <dbReference type="NCBI Taxonomy" id="48936"/>
    <lineage>
        <taxon>Bacteria</taxon>
        <taxon>Pseudomonadati</taxon>
        <taxon>Pseudomonadota</taxon>
        <taxon>Alphaproteobacteria</taxon>
        <taxon>Sphingomonadales</taxon>
        <taxon>Sphingomonadaceae</taxon>
        <taxon>Novosphingobium</taxon>
    </lineage>
</organism>
<evidence type="ECO:0000259" key="5">
    <source>
        <dbReference type="PROSITE" id="PS50885"/>
    </source>
</evidence>
<dbReference type="Gene3D" id="6.10.340.10">
    <property type="match status" value="1"/>
</dbReference>
<dbReference type="GO" id="GO:0016020">
    <property type="term" value="C:membrane"/>
    <property type="evidence" value="ECO:0007669"/>
    <property type="project" value="InterPro"/>
</dbReference>
<dbReference type="PROSITE" id="PS50885">
    <property type="entry name" value="HAMP"/>
    <property type="match status" value="2"/>
</dbReference>
<evidence type="ECO:0000256" key="3">
    <source>
        <dbReference type="PROSITE-ProRule" id="PRU00284"/>
    </source>
</evidence>
<dbReference type="GO" id="GO:0007165">
    <property type="term" value="P:signal transduction"/>
    <property type="evidence" value="ECO:0007669"/>
    <property type="project" value="UniProtKB-KW"/>
</dbReference>
<dbReference type="EMBL" id="JRVC01000013">
    <property type="protein sequence ID" value="KHS45105.1"/>
    <property type="molecule type" value="Genomic_DNA"/>
</dbReference>
<proteinExistence type="inferred from homology"/>
<sequence length="400" mass="41353">MQTVLGLLGLVALSAMALVGFGLHRLMSSALDPMLAAARTMRTMAEGDLEAGRSQLHRDDEVGDMTRAIESFRIAAQHQRAVEAEVRKVVASVSCGLDALARGDFDHRLREAFAPEFESLRSTFNVSLETLGKVVGEVSSSAGRVAIAAEQIGAASSDLAHRNVAQAGSVEGNLEALGNVLAMLETSESLAGEIRLNVSRAHEEAVQGGTVAAEAVDAVHALEKSSSDIEKIVSLIDGIAFQTNLLALNAGVEAARAGEAGRGFAVVASEVRSLAQRAGDAAADIRTVIAASGDEIRSCVLLVGQTGAALGRIVAGMGMVAENVRTIVASMGEQTHSLGTVKCASQAIAEVTQHNAAMAEQSDAAARALIREAQDLDGLVRRLRSHPAAVSASAPLLQAA</sequence>
<dbReference type="SMART" id="SM00304">
    <property type="entry name" value="HAMP"/>
    <property type="match status" value="2"/>
</dbReference>
<dbReference type="PANTHER" id="PTHR43531">
    <property type="entry name" value="PROTEIN ICFG"/>
    <property type="match status" value="1"/>
</dbReference>
<dbReference type="PROSITE" id="PS50111">
    <property type="entry name" value="CHEMOTAXIS_TRANSDUC_2"/>
    <property type="match status" value="1"/>
</dbReference>
<dbReference type="Proteomes" id="UP000031338">
    <property type="component" value="Unassembled WGS sequence"/>
</dbReference>
<protein>
    <submittedName>
        <fullName evidence="6">Methyl-accepting chemotaxis protein</fullName>
    </submittedName>
</protein>
<evidence type="ECO:0000256" key="2">
    <source>
        <dbReference type="ARBA" id="ARBA00029447"/>
    </source>
</evidence>
<gene>
    <name evidence="6" type="ORF">NJ75_02694</name>
</gene>
<feature type="domain" description="Methyl-accepting transducer" evidence="4">
    <location>
        <begin position="141"/>
        <end position="370"/>
    </location>
</feature>
<feature type="domain" description="HAMP" evidence="5">
    <location>
        <begin position="28"/>
        <end position="81"/>
    </location>
</feature>
<keyword evidence="3" id="KW-0807">Transducer</keyword>